<comment type="caution">
    <text evidence="2">The sequence shown here is derived from an EMBL/GenBank/DDBJ whole genome shotgun (WGS) entry which is preliminary data.</text>
</comment>
<keyword evidence="1" id="KW-0472">Membrane</keyword>
<evidence type="ECO:0000313" key="3">
    <source>
        <dbReference type="Proteomes" id="UP000480350"/>
    </source>
</evidence>
<feature type="transmembrane region" description="Helical" evidence="1">
    <location>
        <begin position="75"/>
        <end position="91"/>
    </location>
</feature>
<evidence type="ECO:0000256" key="1">
    <source>
        <dbReference type="SAM" id="Phobius"/>
    </source>
</evidence>
<gene>
    <name evidence="2" type="ORF">GQ651_01270</name>
</gene>
<organism evidence="2 3">
    <name type="scientific">Kangsaoukella pontilimi</name>
    <dbReference type="NCBI Taxonomy" id="2691042"/>
    <lineage>
        <taxon>Bacteria</taxon>
        <taxon>Pseudomonadati</taxon>
        <taxon>Pseudomonadota</taxon>
        <taxon>Alphaproteobacteria</taxon>
        <taxon>Rhodobacterales</taxon>
        <taxon>Paracoccaceae</taxon>
        <taxon>Kangsaoukella</taxon>
    </lineage>
</organism>
<dbReference type="RefSeq" id="WP_160762402.1">
    <property type="nucleotide sequence ID" value="NZ_WUPT01000001.1"/>
</dbReference>
<dbReference type="Proteomes" id="UP000480350">
    <property type="component" value="Unassembled WGS sequence"/>
</dbReference>
<dbReference type="AlphaFoldDB" id="A0A7C9IE40"/>
<name>A0A7C9IE40_9RHOB</name>
<evidence type="ECO:0000313" key="2">
    <source>
        <dbReference type="EMBL" id="MXQ06468.1"/>
    </source>
</evidence>
<protein>
    <recommendedName>
        <fullName evidence="4">Cytochrome b561</fullName>
    </recommendedName>
</protein>
<keyword evidence="1" id="KW-1133">Transmembrane helix</keyword>
<keyword evidence="1" id="KW-0812">Transmembrane</keyword>
<accession>A0A7C9IE40</accession>
<reference evidence="2 3" key="2">
    <citation type="submission" date="2020-03" db="EMBL/GenBank/DDBJ databases">
        <title>Kangsaoukella pontilimi gen. nov., sp. nov., a new member of the family Rhodobacteraceae isolated from a tidal mudflat.</title>
        <authorList>
            <person name="Kim I.S."/>
        </authorList>
    </citation>
    <scope>NUCLEOTIDE SEQUENCE [LARGE SCALE GENOMIC DNA]</scope>
    <source>
        <strain evidence="2 3">GH1-50</strain>
    </source>
</reference>
<dbReference type="EMBL" id="WUPT01000001">
    <property type="protein sequence ID" value="MXQ06468.1"/>
    <property type="molecule type" value="Genomic_DNA"/>
</dbReference>
<feature type="transmembrane region" description="Helical" evidence="1">
    <location>
        <begin position="32"/>
        <end position="54"/>
    </location>
</feature>
<keyword evidence="3" id="KW-1185">Reference proteome</keyword>
<reference evidence="2 3" key="1">
    <citation type="submission" date="2019-12" db="EMBL/GenBank/DDBJ databases">
        <authorList>
            <person name="Lee S.D."/>
        </authorList>
    </citation>
    <scope>NUCLEOTIDE SEQUENCE [LARGE SCALE GENOMIC DNA]</scope>
    <source>
        <strain evidence="2 3">GH1-50</strain>
    </source>
</reference>
<sequence length="138" mass="15280">MTRRRLVIFCHWSTAFLLAVLLIEGRGASSGLIWAFSALCLVWAASYAIGRGPLGRPGPKLTGWLRPAHRIQHHLLYLAMTAAAVLVVWQLDATATGRALKVLLFAGLLHGAFHLWRHTSLFDGALRTITPRAFHHLL</sequence>
<evidence type="ECO:0008006" key="4">
    <source>
        <dbReference type="Google" id="ProtNLM"/>
    </source>
</evidence>
<proteinExistence type="predicted"/>